<dbReference type="InterPro" id="IPR046670">
    <property type="entry name" value="DUF6540"/>
</dbReference>
<dbReference type="EMBL" id="MU006094">
    <property type="protein sequence ID" value="KAF2839714.1"/>
    <property type="molecule type" value="Genomic_DNA"/>
</dbReference>
<dbReference type="Proteomes" id="UP000799429">
    <property type="component" value="Unassembled WGS sequence"/>
</dbReference>
<gene>
    <name evidence="1" type="ORF">M501DRAFT_932994</name>
</gene>
<dbReference type="AlphaFoldDB" id="A0A9P4VTM7"/>
<accession>A0A9P4VTM7</accession>
<sequence length="191" mass="21621">MSTARYYEVYKASYRLGMQDPLMLAGPKRFHNSIFVVTNADGSGWIHHVVGDLVSGCRYERKKGRAPQDSDSHEISIPLGRVRVEDYPQASENIMMTVPPPPRQRMFNPATYTTMPCKPDGTFYKAHETPIPYWKYTEWTEQKAIPALLQSGLIHPSGAETQASSAAAAPSTDDWVWDQDRGQYRHWDGNS</sequence>
<evidence type="ECO:0000313" key="1">
    <source>
        <dbReference type="EMBL" id="KAF2839714.1"/>
    </source>
</evidence>
<reference evidence="1" key="1">
    <citation type="journal article" date="2020" name="Stud. Mycol.">
        <title>101 Dothideomycetes genomes: a test case for predicting lifestyles and emergence of pathogens.</title>
        <authorList>
            <person name="Haridas S."/>
            <person name="Albert R."/>
            <person name="Binder M."/>
            <person name="Bloem J."/>
            <person name="Labutti K."/>
            <person name="Salamov A."/>
            <person name="Andreopoulos B."/>
            <person name="Baker S."/>
            <person name="Barry K."/>
            <person name="Bills G."/>
            <person name="Bluhm B."/>
            <person name="Cannon C."/>
            <person name="Castanera R."/>
            <person name="Culley D."/>
            <person name="Daum C."/>
            <person name="Ezra D."/>
            <person name="Gonzalez J."/>
            <person name="Henrissat B."/>
            <person name="Kuo A."/>
            <person name="Liang C."/>
            <person name="Lipzen A."/>
            <person name="Lutzoni F."/>
            <person name="Magnuson J."/>
            <person name="Mondo S."/>
            <person name="Nolan M."/>
            <person name="Ohm R."/>
            <person name="Pangilinan J."/>
            <person name="Park H.-J."/>
            <person name="Ramirez L."/>
            <person name="Alfaro M."/>
            <person name="Sun H."/>
            <person name="Tritt A."/>
            <person name="Yoshinaga Y."/>
            <person name="Zwiers L.-H."/>
            <person name="Turgeon B."/>
            <person name="Goodwin S."/>
            <person name="Spatafora J."/>
            <person name="Crous P."/>
            <person name="Grigoriev I."/>
        </authorList>
    </citation>
    <scope>NUCLEOTIDE SEQUENCE</scope>
    <source>
        <strain evidence="1">CBS 101060</strain>
    </source>
</reference>
<comment type="caution">
    <text evidence="1">The sequence shown here is derived from an EMBL/GenBank/DDBJ whole genome shotgun (WGS) entry which is preliminary data.</text>
</comment>
<proteinExistence type="predicted"/>
<dbReference type="Pfam" id="PF20174">
    <property type="entry name" value="DUF6540"/>
    <property type="match status" value="1"/>
</dbReference>
<name>A0A9P4VTM7_9PEZI</name>
<keyword evidence="2" id="KW-1185">Reference proteome</keyword>
<evidence type="ECO:0000313" key="2">
    <source>
        <dbReference type="Proteomes" id="UP000799429"/>
    </source>
</evidence>
<dbReference type="OrthoDB" id="4135672at2759"/>
<protein>
    <submittedName>
        <fullName evidence="1">Uncharacterized protein</fullName>
    </submittedName>
</protein>
<organism evidence="1 2">
    <name type="scientific">Patellaria atrata CBS 101060</name>
    <dbReference type="NCBI Taxonomy" id="1346257"/>
    <lineage>
        <taxon>Eukaryota</taxon>
        <taxon>Fungi</taxon>
        <taxon>Dikarya</taxon>
        <taxon>Ascomycota</taxon>
        <taxon>Pezizomycotina</taxon>
        <taxon>Dothideomycetes</taxon>
        <taxon>Dothideomycetes incertae sedis</taxon>
        <taxon>Patellariales</taxon>
        <taxon>Patellariaceae</taxon>
        <taxon>Patellaria</taxon>
    </lineage>
</organism>